<evidence type="ECO:0000256" key="1">
    <source>
        <dbReference type="SAM" id="MobiDB-lite"/>
    </source>
</evidence>
<feature type="compositionally biased region" description="Polar residues" evidence="1">
    <location>
        <begin position="252"/>
        <end position="261"/>
    </location>
</feature>
<feature type="region of interest" description="Disordered" evidence="1">
    <location>
        <begin position="97"/>
        <end position="120"/>
    </location>
</feature>
<evidence type="ECO:0000313" key="3">
    <source>
        <dbReference type="Proteomes" id="UP000652761"/>
    </source>
</evidence>
<dbReference type="EMBL" id="NMUH01000815">
    <property type="protein sequence ID" value="MQL85220.1"/>
    <property type="molecule type" value="Genomic_DNA"/>
</dbReference>
<dbReference type="AlphaFoldDB" id="A0A843UU59"/>
<keyword evidence="3" id="KW-1185">Reference proteome</keyword>
<organism evidence="2 3">
    <name type="scientific">Colocasia esculenta</name>
    <name type="common">Wild taro</name>
    <name type="synonym">Arum esculentum</name>
    <dbReference type="NCBI Taxonomy" id="4460"/>
    <lineage>
        <taxon>Eukaryota</taxon>
        <taxon>Viridiplantae</taxon>
        <taxon>Streptophyta</taxon>
        <taxon>Embryophyta</taxon>
        <taxon>Tracheophyta</taxon>
        <taxon>Spermatophyta</taxon>
        <taxon>Magnoliopsida</taxon>
        <taxon>Liliopsida</taxon>
        <taxon>Araceae</taxon>
        <taxon>Aroideae</taxon>
        <taxon>Colocasieae</taxon>
        <taxon>Colocasia</taxon>
    </lineage>
</organism>
<feature type="compositionally biased region" description="Polar residues" evidence="1">
    <location>
        <begin position="304"/>
        <end position="319"/>
    </location>
</feature>
<accession>A0A843UU59</accession>
<protein>
    <submittedName>
        <fullName evidence="2">Uncharacterized protein</fullName>
    </submittedName>
</protein>
<dbReference type="Proteomes" id="UP000652761">
    <property type="component" value="Unassembled WGS sequence"/>
</dbReference>
<feature type="compositionally biased region" description="Basic and acidic residues" evidence="1">
    <location>
        <begin position="229"/>
        <end position="241"/>
    </location>
</feature>
<sequence length="392" mass="40273">MGGGCTGWRSRRRSQQAPQTASCAAGTVAWASSTAAAAEIAGESTMFAAGAAAAASVFALVALSETDGVSAVVVGGGSGGGSLNRRGAAGARTCTAQSRRREEEEEAAMNTGDASESSAAGIPLIPGNASLLGWAMSSLTLKGKASDNAPLASVNSNTSVTPATSDVSSGFRVLSHDSEISGLLLKLWILKETRNVASLHASSSVGSMEQVAPPSPTSTDGWGEVENGIFHEDHDSDKEGWDDVEPLEEQKPTSSLANIQAAQKHPVVQTRPQVTSSMRPKSKTVQEDDEDDDPWGSVAVPAPKSSSRSTDNLKSASSRNNDDPWASVAVPAPRTASRPLNTKPAAVNDDSDPWAAIAAPPPTTKVKPLSLGRGRGKAAPAKLGAQRIDRTS</sequence>
<dbReference type="OrthoDB" id="447103at2759"/>
<gene>
    <name evidence="2" type="ORF">Taro_017747</name>
</gene>
<feature type="compositionally biased region" description="Polar residues" evidence="1">
    <location>
        <begin position="270"/>
        <end position="279"/>
    </location>
</feature>
<reference evidence="2" key="1">
    <citation type="submission" date="2017-07" db="EMBL/GenBank/DDBJ databases">
        <title>Taro Niue Genome Assembly and Annotation.</title>
        <authorList>
            <person name="Atibalentja N."/>
            <person name="Keating K."/>
            <person name="Fields C.J."/>
        </authorList>
    </citation>
    <scope>NUCLEOTIDE SEQUENCE</scope>
    <source>
        <strain evidence="2">Niue_2</strain>
        <tissue evidence="2">Leaf</tissue>
    </source>
</reference>
<name>A0A843UU59_COLES</name>
<feature type="region of interest" description="Disordered" evidence="1">
    <location>
        <begin position="201"/>
        <end position="392"/>
    </location>
</feature>
<proteinExistence type="predicted"/>
<comment type="caution">
    <text evidence="2">The sequence shown here is derived from an EMBL/GenBank/DDBJ whole genome shotgun (WGS) entry which is preliminary data.</text>
</comment>
<evidence type="ECO:0000313" key="2">
    <source>
        <dbReference type="EMBL" id="MQL85220.1"/>
    </source>
</evidence>
<feature type="region of interest" description="Disordered" evidence="1">
    <location>
        <begin position="1"/>
        <end position="22"/>
    </location>
</feature>